<dbReference type="RefSeq" id="WP_013054207.1">
    <property type="nucleotide sequence ID" value="NC_014014.1"/>
</dbReference>
<dbReference type="PANTHER" id="PTHR33434">
    <property type="entry name" value="DEGV DOMAIN-CONTAINING PROTEIN DR_1986-RELATED"/>
    <property type="match status" value="1"/>
</dbReference>
<dbReference type="NCBIfam" id="TIGR00762">
    <property type="entry name" value="DegV"/>
    <property type="match status" value="1"/>
</dbReference>
<dbReference type="PROSITE" id="PS51482">
    <property type="entry name" value="DEGV"/>
    <property type="match status" value="1"/>
</dbReference>
<protein>
    <submittedName>
        <fullName evidence="2">Fatty acid-binding protein DegV-like protein</fullName>
    </submittedName>
</protein>
<evidence type="ECO:0000313" key="2">
    <source>
        <dbReference type="EMBL" id="ADE19430.1"/>
    </source>
</evidence>
<dbReference type="SUPFAM" id="SSF82549">
    <property type="entry name" value="DAK1/DegV-like"/>
    <property type="match status" value="1"/>
</dbReference>
<dbReference type="KEGG" id="mcd:MCRO_0229"/>
<dbReference type="Gene3D" id="3.40.50.10170">
    <property type="match status" value="1"/>
</dbReference>
<dbReference type="EMBL" id="CP001991">
    <property type="protein sequence ID" value="ADE19430.1"/>
    <property type="molecule type" value="Genomic_DNA"/>
</dbReference>
<proteinExistence type="predicted"/>
<dbReference type="STRING" id="512564.MCRO_0229"/>
<gene>
    <name evidence="2" type="ordered locus">MCRO_0229</name>
</gene>
<keyword evidence="3" id="KW-1185">Reference proteome</keyword>
<dbReference type="PANTHER" id="PTHR33434:SF2">
    <property type="entry name" value="FATTY ACID-BINDING PROTEIN TM_1468"/>
    <property type="match status" value="1"/>
</dbReference>
<sequence>MKKLGIIIDSFSGITKQKADELNYGYLALQIELDGKIFEDGHQPFEEVLDTLGKSKKFMTSLPIYKKIENTISDFSKNYDEVIYISISSALSSTSVQAEAISKNFNNVHVIDNKFSGDQITDVASYVVKLFNETQDINQVIETVKNISSKSQTYIVPKNLDYIIKGGRLTGAKKFIMTRIPMIPILKFDGHVSVSGLKRSTKTAIAKVFEKLIKFAGGLNEIKNYSLRLICGNDNDIYQEVMDYTTSENIVLDSIQVTPSAVAVHCGPQAISLSIMPKLK</sequence>
<evidence type="ECO:0000256" key="1">
    <source>
        <dbReference type="ARBA" id="ARBA00023121"/>
    </source>
</evidence>
<dbReference type="Pfam" id="PF02645">
    <property type="entry name" value="DegV"/>
    <property type="match status" value="1"/>
</dbReference>
<dbReference type="Proteomes" id="UP000001845">
    <property type="component" value="Chromosome"/>
</dbReference>
<dbReference type="InterPro" id="IPR050270">
    <property type="entry name" value="DegV_domain_contain"/>
</dbReference>
<dbReference type="InterPro" id="IPR043168">
    <property type="entry name" value="DegV_C"/>
</dbReference>
<name>D5E540_MYCCM</name>
<dbReference type="InterPro" id="IPR003797">
    <property type="entry name" value="DegV"/>
</dbReference>
<dbReference type="Gene3D" id="3.30.1180.10">
    <property type="match status" value="1"/>
</dbReference>
<reference evidence="3" key="1">
    <citation type="submission" date="2010-03" db="EMBL/GenBank/DDBJ databases">
        <title>The complete genome of Mycoplasma crocodyli MP145.</title>
        <authorList>
            <person name="Glass J.I."/>
            <person name="Durkin A.S."/>
            <person name="Hostetler J."/>
            <person name="Jackson J."/>
            <person name="Johnson J."/>
            <person name="May M.A."/>
            <person name="Paralanov V."/>
            <person name="Radune D."/>
            <person name="Szczypinski B."/>
            <person name="Brown D.R."/>
        </authorList>
    </citation>
    <scope>NUCLEOTIDE SEQUENCE [LARGE SCALE GENOMIC DNA]</scope>
    <source>
        <strain evidence="3">ATCC 51981 / MP145</strain>
    </source>
</reference>
<dbReference type="HOGENOM" id="CLU_048251_3_0_14"/>
<dbReference type="AlphaFoldDB" id="D5E540"/>
<reference evidence="2 3" key="3">
    <citation type="journal article" date="2011" name="J. Bacteriol.">
        <title>Genome sequences of Mycoplasma alligatoris A21JP2T and Mycoplasma crocodyli MP145T.</title>
        <authorList>
            <person name="Brown D.R."/>
            <person name="Farmerie W.G."/>
            <person name="May M."/>
            <person name="Benders G.A."/>
            <person name="Durkin A.S."/>
            <person name="Hlavinka K."/>
            <person name="Hostetler J."/>
            <person name="Jackson J."/>
            <person name="Johnson J."/>
            <person name="Miller R.H."/>
            <person name="Paralanov V."/>
            <person name="Radune D."/>
            <person name="Szczypinski B."/>
            <person name="Glass J.I."/>
        </authorList>
    </citation>
    <scope>NUCLEOTIDE SEQUENCE [LARGE SCALE GENOMIC DNA]</scope>
    <source>
        <strain evidence="3">ATCC 51981 / MP145</strain>
    </source>
</reference>
<dbReference type="OrthoDB" id="384457at2"/>
<evidence type="ECO:0000313" key="3">
    <source>
        <dbReference type="Proteomes" id="UP000001845"/>
    </source>
</evidence>
<organism evidence="2 3">
    <name type="scientific">Mycoplasma crocodyli (strain ATCC 51981 / MP145)</name>
    <dbReference type="NCBI Taxonomy" id="512564"/>
    <lineage>
        <taxon>Bacteria</taxon>
        <taxon>Bacillati</taxon>
        <taxon>Mycoplasmatota</taxon>
        <taxon>Mollicutes</taxon>
        <taxon>Mycoplasmataceae</taxon>
        <taxon>Mycoplasma</taxon>
    </lineage>
</organism>
<accession>D5E540</accession>
<reference key="2">
    <citation type="submission" date="2010-03" db="EMBL/GenBank/DDBJ databases">
        <authorList>
            <person name="Ma Z."/>
            <person name="Wang X."/>
            <person name="Liu H."/>
        </authorList>
    </citation>
    <scope>NUCLEOTIDE SEQUENCE</scope>
    <source>
        <strain>MP145</strain>
    </source>
</reference>
<dbReference type="eggNOG" id="COG1307">
    <property type="taxonomic scope" value="Bacteria"/>
</dbReference>
<dbReference type="GO" id="GO:0008289">
    <property type="term" value="F:lipid binding"/>
    <property type="evidence" value="ECO:0007669"/>
    <property type="project" value="UniProtKB-KW"/>
</dbReference>
<keyword evidence="1" id="KW-0446">Lipid-binding</keyword>